<sequence length="398" mass="43616">MKNKFLTLIVCLTALTFTNCSSDDDSTNPTITPTPASTGGIIDPTIGGFNQSNRVYFDLSTGEEVAVQRDTWELAVYNGLENRVYLNNSLLVSAAELSGITDITSVTETTELSTPMTLNTYDATQNQQDNITVTVNTVSELMQGLPISYSQYGNLDEGISFTDSKEGELTGTAFGEISTTDSENNVYIVNLGNQIPTEENGGLNHVGEARGFMKVRILSDGNTYTIQYAALSNTTDFSEITVTKDSSYNLTGVSLTNGLIIETEPISSNWDLDLGGVFSYYGSQGLDAGLTYSDYTLHNTLSAVGVYQIDVEDDTTPTYTNFSFSDINEANLVFDNRAYIGSAWRSVDYLTGETTVTANRYYIIKDTDGNYYKLRFTAVESETGERGNPQFQYDLLIE</sequence>
<dbReference type="CDD" id="cd12105">
    <property type="entry name" value="HmuY"/>
    <property type="match status" value="1"/>
</dbReference>
<dbReference type="EMBL" id="JAEMEF010000001">
    <property type="protein sequence ID" value="MBL7558304.1"/>
    <property type="molecule type" value="Genomic_DNA"/>
</dbReference>
<organism evidence="2 3">
    <name type="scientific">Olleya sediminilitoris</name>
    <dbReference type="NCBI Taxonomy" id="2795739"/>
    <lineage>
        <taxon>Bacteria</taxon>
        <taxon>Pseudomonadati</taxon>
        <taxon>Bacteroidota</taxon>
        <taxon>Flavobacteriia</taxon>
        <taxon>Flavobacteriales</taxon>
        <taxon>Flavobacteriaceae</taxon>
    </lineage>
</organism>
<evidence type="ECO:0000313" key="3">
    <source>
        <dbReference type="Proteomes" id="UP000605013"/>
    </source>
</evidence>
<proteinExistence type="predicted"/>
<keyword evidence="1" id="KW-0732">Signal</keyword>
<reference evidence="2 3" key="1">
    <citation type="submission" date="2020-12" db="EMBL/GenBank/DDBJ databases">
        <title>Olleya sediminilitoris sp. nov., isolated from a tidal flat.</title>
        <authorList>
            <person name="Park S."/>
            <person name="Yoon J.-H."/>
        </authorList>
    </citation>
    <scope>NUCLEOTIDE SEQUENCE [LARGE SCALE GENOMIC DNA]</scope>
    <source>
        <strain evidence="2 3">YSTF-M6</strain>
    </source>
</reference>
<evidence type="ECO:0000313" key="2">
    <source>
        <dbReference type="EMBL" id="MBL7558304.1"/>
    </source>
</evidence>
<feature type="chain" id="PRO_5045401949" evidence="1">
    <location>
        <begin position="23"/>
        <end position="398"/>
    </location>
</feature>
<comment type="caution">
    <text evidence="2">The sequence shown here is derived from an EMBL/GenBank/DDBJ whole genome shotgun (WGS) entry which is preliminary data.</text>
</comment>
<dbReference type="InterPro" id="IPR025921">
    <property type="entry name" value="HmuY"/>
</dbReference>
<dbReference type="Proteomes" id="UP000605013">
    <property type="component" value="Unassembled WGS sequence"/>
</dbReference>
<dbReference type="Pfam" id="PF14064">
    <property type="entry name" value="HmuY"/>
    <property type="match status" value="1"/>
</dbReference>
<name>A0ABS1WGR7_9FLAO</name>
<accession>A0ABS1WGR7</accession>
<dbReference type="RefSeq" id="WP_116823650.1">
    <property type="nucleotide sequence ID" value="NZ_JAEMEF010000001.1"/>
</dbReference>
<evidence type="ECO:0000256" key="1">
    <source>
        <dbReference type="SAM" id="SignalP"/>
    </source>
</evidence>
<protein>
    <submittedName>
        <fullName evidence="2">HmuY family protein</fullName>
    </submittedName>
</protein>
<gene>
    <name evidence="2" type="ORF">JAO71_00700</name>
</gene>
<feature type="signal peptide" evidence="1">
    <location>
        <begin position="1"/>
        <end position="22"/>
    </location>
</feature>
<keyword evidence="3" id="KW-1185">Reference proteome</keyword>